<keyword evidence="2" id="KW-1185">Reference proteome</keyword>
<evidence type="ECO:0000313" key="2">
    <source>
        <dbReference type="Proteomes" id="UP001165960"/>
    </source>
</evidence>
<sequence>MQLFAFFYISLTMAQVDSIASSTITISPAKEAVLVQNSYAGCCGQPSFKCPKCHVQVYDNLKVGNVHYRGNAIFSFDLRNITAKQCTLNLPTSNIKSVGGSTLNIQRSLAPDFNETEVTWSSAPEVGKTVRSFDVYSGPIDLTELCRESSGGMMTFFVTPGTATSIDLPSSASKTPLELKIVT</sequence>
<organism evidence="1 2">
    <name type="scientific">Entomophthora muscae</name>
    <dbReference type="NCBI Taxonomy" id="34485"/>
    <lineage>
        <taxon>Eukaryota</taxon>
        <taxon>Fungi</taxon>
        <taxon>Fungi incertae sedis</taxon>
        <taxon>Zoopagomycota</taxon>
        <taxon>Entomophthoromycotina</taxon>
        <taxon>Entomophthoromycetes</taxon>
        <taxon>Entomophthorales</taxon>
        <taxon>Entomophthoraceae</taxon>
        <taxon>Entomophthora</taxon>
    </lineage>
</organism>
<accession>A0ACC2U6J8</accession>
<evidence type="ECO:0000313" key="1">
    <source>
        <dbReference type="EMBL" id="KAJ9082386.1"/>
    </source>
</evidence>
<dbReference type="Proteomes" id="UP001165960">
    <property type="component" value="Unassembled WGS sequence"/>
</dbReference>
<dbReference type="EMBL" id="QTSX02001434">
    <property type="protein sequence ID" value="KAJ9082386.1"/>
    <property type="molecule type" value="Genomic_DNA"/>
</dbReference>
<name>A0ACC2U6J8_9FUNG</name>
<proteinExistence type="predicted"/>
<gene>
    <name evidence="1" type="ORF">DSO57_1005250</name>
</gene>
<protein>
    <submittedName>
        <fullName evidence="1">Uncharacterized protein</fullName>
    </submittedName>
</protein>
<reference evidence="1" key="1">
    <citation type="submission" date="2022-04" db="EMBL/GenBank/DDBJ databases">
        <title>Genome of the entomopathogenic fungus Entomophthora muscae.</title>
        <authorList>
            <person name="Elya C."/>
            <person name="Lovett B.R."/>
            <person name="Lee E."/>
            <person name="Macias A.M."/>
            <person name="Hajek A.E."/>
            <person name="De Bivort B.L."/>
            <person name="Kasson M.T."/>
            <person name="De Fine Licht H.H."/>
            <person name="Stajich J.E."/>
        </authorList>
    </citation>
    <scope>NUCLEOTIDE SEQUENCE</scope>
    <source>
        <strain evidence="1">Berkeley</strain>
    </source>
</reference>
<comment type="caution">
    <text evidence="1">The sequence shown here is derived from an EMBL/GenBank/DDBJ whole genome shotgun (WGS) entry which is preliminary data.</text>
</comment>